<reference evidence="2" key="1">
    <citation type="journal article" date="2016" name="Gigascience">
        <title>De novo construction of an expanded transcriptome assembly for the western tarnished plant bug, Lygus hesperus.</title>
        <authorList>
            <person name="Tassone E.E."/>
            <person name="Geib S.M."/>
            <person name="Hall B."/>
            <person name="Fabrick J.A."/>
            <person name="Brent C.S."/>
            <person name="Hull J.J."/>
        </authorList>
    </citation>
    <scope>NUCLEOTIDE SEQUENCE</scope>
</reference>
<dbReference type="AlphaFoldDB" id="A0A146LF46"/>
<sequence>NTILLGCHELKRQLQNFGKMTPLKEEMVMTAEQSDLSSSDEDVTQGGSSGSDDGFDDEVPDLSSFSSGPTAGKKRKNEDESGARGPKKHKNDSAKTPLTADELIYLKVAPEDP</sequence>
<feature type="non-terminal residue" evidence="2">
    <location>
        <position position="1"/>
    </location>
</feature>
<feature type="region of interest" description="Disordered" evidence="1">
    <location>
        <begin position="25"/>
        <end position="113"/>
    </location>
</feature>
<evidence type="ECO:0000313" key="2">
    <source>
        <dbReference type="EMBL" id="JAQ06045.1"/>
    </source>
</evidence>
<gene>
    <name evidence="2" type="ORF">g.83129</name>
</gene>
<accession>A0A146LF46</accession>
<name>A0A146LF46_LYGHE</name>
<dbReference type="EMBL" id="GDHC01012584">
    <property type="protein sequence ID" value="JAQ06045.1"/>
    <property type="molecule type" value="Transcribed_RNA"/>
</dbReference>
<feature type="non-terminal residue" evidence="2">
    <location>
        <position position="113"/>
    </location>
</feature>
<proteinExistence type="predicted"/>
<organism evidence="2">
    <name type="scientific">Lygus hesperus</name>
    <name type="common">Western plant bug</name>
    <dbReference type="NCBI Taxonomy" id="30085"/>
    <lineage>
        <taxon>Eukaryota</taxon>
        <taxon>Metazoa</taxon>
        <taxon>Ecdysozoa</taxon>
        <taxon>Arthropoda</taxon>
        <taxon>Hexapoda</taxon>
        <taxon>Insecta</taxon>
        <taxon>Pterygota</taxon>
        <taxon>Neoptera</taxon>
        <taxon>Paraneoptera</taxon>
        <taxon>Hemiptera</taxon>
        <taxon>Heteroptera</taxon>
        <taxon>Panheteroptera</taxon>
        <taxon>Cimicomorpha</taxon>
        <taxon>Miridae</taxon>
        <taxon>Mirini</taxon>
        <taxon>Lygus</taxon>
    </lineage>
</organism>
<evidence type="ECO:0000256" key="1">
    <source>
        <dbReference type="SAM" id="MobiDB-lite"/>
    </source>
</evidence>
<protein>
    <submittedName>
        <fullName evidence="2">Uncharacterized protein</fullName>
    </submittedName>
</protein>